<dbReference type="Gene3D" id="3.40.1190.20">
    <property type="match status" value="1"/>
</dbReference>
<feature type="domain" description="Carbohydrate kinase PfkB" evidence="4">
    <location>
        <begin position="6"/>
        <end position="297"/>
    </location>
</feature>
<keyword evidence="2" id="KW-0808">Transferase</keyword>
<comment type="similarity">
    <text evidence="1">Belongs to the carbohydrate kinase PfkB family.</text>
</comment>
<comment type="caution">
    <text evidence="5">The sequence shown here is derived from an EMBL/GenBank/DDBJ whole genome shotgun (WGS) entry which is preliminary data.</text>
</comment>
<keyword evidence="3 5" id="KW-0418">Kinase</keyword>
<sequence>MTGTGLLVIGDVVTDVVALHDGSALTGLAVGTDTAADIVLRPGGSGANTASWAARLGADARILTRVGFDTGEWHAAELRRFGVRPHLRIDPDRPTAVVIAMVDGSGERSMLTNRGAGGHIGIDDWDESLLDGVGHLHLSGYTLFAEPGLQLARLAMAEASRRGVSISVDPASTGFLRSFGPERFVRETLAAQLIIPNLDEALLLTGETAAEGAAEKLSLRYGAAAVKLGSRGALMARNGKLAARVSGLAAEVIDSIGAGDAFAAGLLTALLNGADDGAALDAGRRAGAEAVSVVGGRPRILPSDLSLNQLYPLNTN</sequence>
<dbReference type="Proteomes" id="UP001500831">
    <property type="component" value="Unassembled WGS sequence"/>
</dbReference>
<gene>
    <name evidence="5" type="ORF">GCM10010517_23020</name>
</gene>
<organism evidence="5 6">
    <name type="scientific">Streptosporangium fragile</name>
    <dbReference type="NCBI Taxonomy" id="46186"/>
    <lineage>
        <taxon>Bacteria</taxon>
        <taxon>Bacillati</taxon>
        <taxon>Actinomycetota</taxon>
        <taxon>Actinomycetes</taxon>
        <taxon>Streptosporangiales</taxon>
        <taxon>Streptosporangiaceae</taxon>
        <taxon>Streptosporangium</taxon>
    </lineage>
</organism>
<dbReference type="RefSeq" id="WP_344970390.1">
    <property type="nucleotide sequence ID" value="NZ_BAAAVI010000013.1"/>
</dbReference>
<dbReference type="InterPro" id="IPR029056">
    <property type="entry name" value="Ribokinase-like"/>
</dbReference>
<dbReference type="PANTHER" id="PTHR43320:SF3">
    <property type="entry name" value="CARBOHYDRATE KINASE PFKB DOMAIN-CONTAINING PROTEIN"/>
    <property type="match status" value="1"/>
</dbReference>
<evidence type="ECO:0000256" key="3">
    <source>
        <dbReference type="ARBA" id="ARBA00022777"/>
    </source>
</evidence>
<dbReference type="InterPro" id="IPR011611">
    <property type="entry name" value="PfkB_dom"/>
</dbReference>
<dbReference type="PANTHER" id="PTHR43320">
    <property type="entry name" value="SUGAR KINASE"/>
    <property type="match status" value="1"/>
</dbReference>
<reference evidence="6" key="1">
    <citation type="journal article" date="2019" name="Int. J. Syst. Evol. Microbiol.">
        <title>The Global Catalogue of Microorganisms (GCM) 10K type strain sequencing project: providing services to taxonomists for standard genome sequencing and annotation.</title>
        <authorList>
            <consortium name="The Broad Institute Genomics Platform"/>
            <consortium name="The Broad Institute Genome Sequencing Center for Infectious Disease"/>
            <person name="Wu L."/>
            <person name="Ma J."/>
        </authorList>
    </citation>
    <scope>NUCLEOTIDE SEQUENCE [LARGE SCALE GENOMIC DNA]</scope>
    <source>
        <strain evidence="6">JCM 6242</strain>
    </source>
</reference>
<evidence type="ECO:0000313" key="5">
    <source>
        <dbReference type="EMBL" id="GAA2863892.1"/>
    </source>
</evidence>
<evidence type="ECO:0000256" key="2">
    <source>
        <dbReference type="ARBA" id="ARBA00022679"/>
    </source>
</evidence>
<name>A0ABP6IAV6_9ACTN</name>
<dbReference type="EMBL" id="BAAAVI010000013">
    <property type="protein sequence ID" value="GAA2863892.1"/>
    <property type="molecule type" value="Genomic_DNA"/>
</dbReference>
<proteinExistence type="inferred from homology"/>
<protein>
    <submittedName>
        <fullName evidence="5">PfkB family carbohydrate kinase</fullName>
    </submittedName>
</protein>
<dbReference type="InterPro" id="IPR052700">
    <property type="entry name" value="Carb_kinase_PfkB-like"/>
</dbReference>
<dbReference type="Pfam" id="PF00294">
    <property type="entry name" value="PfkB"/>
    <property type="match status" value="1"/>
</dbReference>
<keyword evidence="6" id="KW-1185">Reference proteome</keyword>
<evidence type="ECO:0000313" key="6">
    <source>
        <dbReference type="Proteomes" id="UP001500831"/>
    </source>
</evidence>
<dbReference type="InterPro" id="IPR002173">
    <property type="entry name" value="Carboh/pur_kinase_PfkB_CS"/>
</dbReference>
<evidence type="ECO:0000256" key="1">
    <source>
        <dbReference type="ARBA" id="ARBA00010688"/>
    </source>
</evidence>
<dbReference type="CDD" id="cd01166">
    <property type="entry name" value="KdgK"/>
    <property type="match status" value="1"/>
</dbReference>
<evidence type="ECO:0000259" key="4">
    <source>
        <dbReference type="Pfam" id="PF00294"/>
    </source>
</evidence>
<dbReference type="SUPFAM" id="SSF53613">
    <property type="entry name" value="Ribokinase-like"/>
    <property type="match status" value="1"/>
</dbReference>
<accession>A0ABP6IAV6</accession>
<dbReference type="PROSITE" id="PS00584">
    <property type="entry name" value="PFKB_KINASES_2"/>
    <property type="match status" value="1"/>
</dbReference>
<dbReference type="GO" id="GO:0016301">
    <property type="term" value="F:kinase activity"/>
    <property type="evidence" value="ECO:0007669"/>
    <property type="project" value="UniProtKB-KW"/>
</dbReference>